<dbReference type="OrthoDB" id="68731at2"/>
<dbReference type="RefSeq" id="WP_104057834.1">
    <property type="nucleotide sequence ID" value="NZ_PREZ01000003.1"/>
</dbReference>
<dbReference type="SUPFAM" id="SSF109854">
    <property type="entry name" value="DinB/YfiT-like putative metalloenzymes"/>
    <property type="match status" value="1"/>
</dbReference>
<dbReference type="AlphaFoldDB" id="A0A2S5GDU2"/>
<protein>
    <submittedName>
        <fullName evidence="2">DinB family protein</fullName>
    </submittedName>
</protein>
<gene>
    <name evidence="2" type="ORF">C4B60_09935</name>
</gene>
<dbReference type="Pfam" id="PF12867">
    <property type="entry name" value="DinB_2"/>
    <property type="match status" value="1"/>
</dbReference>
<evidence type="ECO:0000259" key="1">
    <source>
        <dbReference type="Pfam" id="PF12867"/>
    </source>
</evidence>
<evidence type="ECO:0000313" key="2">
    <source>
        <dbReference type="EMBL" id="PPA71085.1"/>
    </source>
</evidence>
<dbReference type="InterPro" id="IPR024775">
    <property type="entry name" value="DinB-like"/>
</dbReference>
<comment type="caution">
    <text evidence="2">The sequence shown here is derived from an EMBL/GenBank/DDBJ whole genome shotgun (WGS) entry which is preliminary data.</text>
</comment>
<organism evidence="2 3">
    <name type="scientific">Jeotgalibacillus proteolyticus</name>
    <dbReference type="NCBI Taxonomy" id="2082395"/>
    <lineage>
        <taxon>Bacteria</taxon>
        <taxon>Bacillati</taxon>
        <taxon>Bacillota</taxon>
        <taxon>Bacilli</taxon>
        <taxon>Bacillales</taxon>
        <taxon>Caryophanaceae</taxon>
        <taxon>Jeotgalibacillus</taxon>
    </lineage>
</organism>
<feature type="domain" description="DinB-like" evidence="1">
    <location>
        <begin position="26"/>
        <end position="119"/>
    </location>
</feature>
<sequence length="152" mass="17431">MNTKEILVDQLDATLENTWFVSLKNSIDGLTEEQANWKAYEATNSIFEIVNHLMYYNERCLKRFKGNSVEPNDHSDTFRNREGLSWEAAAAKLNDMMLEWKNAVVETDSSHLDEEKAGDIPYLTIHTAYHTGQILFIRKLQGSWDSESGVQG</sequence>
<dbReference type="Gene3D" id="1.20.120.450">
    <property type="entry name" value="dinb family like domain"/>
    <property type="match status" value="1"/>
</dbReference>
<dbReference type="Proteomes" id="UP000239047">
    <property type="component" value="Unassembled WGS sequence"/>
</dbReference>
<dbReference type="EMBL" id="PREZ01000003">
    <property type="protein sequence ID" value="PPA71085.1"/>
    <property type="molecule type" value="Genomic_DNA"/>
</dbReference>
<proteinExistence type="predicted"/>
<name>A0A2S5GDU2_9BACL</name>
<dbReference type="InterPro" id="IPR034660">
    <property type="entry name" value="DinB/YfiT-like"/>
</dbReference>
<accession>A0A2S5GDU2</accession>
<reference evidence="2 3" key="1">
    <citation type="submission" date="2018-02" db="EMBL/GenBank/DDBJ databases">
        <title>Jeotgalibacillus proteolyticum sp. nov. a protease producing bacterium isolated from ocean sediments of Laizhou Bay.</title>
        <authorList>
            <person name="Li Y."/>
        </authorList>
    </citation>
    <scope>NUCLEOTIDE SEQUENCE [LARGE SCALE GENOMIC DNA]</scope>
    <source>
        <strain evidence="2 3">22-7</strain>
    </source>
</reference>
<evidence type="ECO:0000313" key="3">
    <source>
        <dbReference type="Proteomes" id="UP000239047"/>
    </source>
</evidence>
<keyword evidence="3" id="KW-1185">Reference proteome</keyword>